<evidence type="ECO:0000313" key="2">
    <source>
        <dbReference type="EMBL" id="QFC18135.1"/>
    </source>
</evidence>
<keyword evidence="1" id="KW-0808">Transferase</keyword>
<dbReference type="SUPFAM" id="SSF53756">
    <property type="entry name" value="UDP-Glycosyltransferase/glycogen phosphorylase"/>
    <property type="match status" value="1"/>
</dbReference>
<protein>
    <submittedName>
        <fullName evidence="2">WbuB</fullName>
    </submittedName>
</protein>
<organism evidence="2">
    <name type="scientific">Vibrio parahaemolyticus</name>
    <dbReference type="NCBI Taxonomy" id="670"/>
    <lineage>
        <taxon>Bacteria</taxon>
        <taxon>Pseudomonadati</taxon>
        <taxon>Pseudomonadota</taxon>
        <taxon>Gammaproteobacteria</taxon>
        <taxon>Vibrionales</taxon>
        <taxon>Vibrionaceae</taxon>
        <taxon>Vibrio</taxon>
    </lineage>
</organism>
<evidence type="ECO:0000256" key="1">
    <source>
        <dbReference type="ARBA" id="ARBA00022679"/>
    </source>
</evidence>
<dbReference type="Gene3D" id="3.40.50.2000">
    <property type="entry name" value="Glycogen Phosphorylase B"/>
    <property type="match status" value="2"/>
</dbReference>
<dbReference type="GO" id="GO:0009103">
    <property type="term" value="P:lipopolysaccharide biosynthetic process"/>
    <property type="evidence" value="ECO:0007669"/>
    <property type="project" value="TreeGrafter"/>
</dbReference>
<name>A0A5P4S853_VIBPH</name>
<gene>
    <name evidence="2" type="primary">wbuB</name>
</gene>
<accession>A0A5P4S853</accession>
<dbReference type="Pfam" id="PF13692">
    <property type="entry name" value="Glyco_trans_1_4"/>
    <property type="match status" value="1"/>
</dbReference>
<dbReference type="PANTHER" id="PTHR46401:SF2">
    <property type="entry name" value="GLYCOSYLTRANSFERASE WBBK-RELATED"/>
    <property type="match status" value="1"/>
</dbReference>
<proteinExistence type="predicted"/>
<dbReference type="AlphaFoldDB" id="A0A5P4S853"/>
<dbReference type="GO" id="GO:0016757">
    <property type="term" value="F:glycosyltransferase activity"/>
    <property type="evidence" value="ECO:0007669"/>
    <property type="project" value="TreeGrafter"/>
</dbReference>
<dbReference type="EMBL" id="MK482086">
    <property type="protein sequence ID" value="QFC18135.1"/>
    <property type="molecule type" value="Genomic_DNA"/>
</dbReference>
<sequence length="409" mass="46364">MYGKSTKVSRKKVLILAEYIGENHNSTAYYWSQIVKKLQQEYDVILITPDTEYARGFSKQYTVETRYVKFAKHNKNSLISRLKGQLSQTRSFIRAVKVELKSVDLVFSGTNPIVTMFGLSLLKFFKAFKWLVLVHDVFPNNLVPAKVITKSSFSYRILTTLSKKVYSSPEQLICIGRDMKELLGKKTGKESQIEFIPNWASTDRVTEIPKKQNELILELGWQDNTVFQFFGNMGRLQGIEQLLEAIGKTKCEKSRFLFIGCGSEVKQVQRVAKRINSEVGYERVHYYGRLDLEKNNLGLNACDVALVTLAPGMFGLGVPSKAYFSMAANKPIIYVGDKNSELERLLSEYELGWYCNNGKVSELSRLLDHVSNLNCSGNLSQTRDVLISHFSEKIALDAIANQVAKTVLL</sequence>
<dbReference type="CDD" id="cd03794">
    <property type="entry name" value="GT4_WbuB-like"/>
    <property type="match status" value="1"/>
</dbReference>
<reference evidence="2" key="1">
    <citation type="journal article" date="2019" name="Int. J. Food Microbiol.">
        <title>Developing a novel molecular serotyping system based on capsular polysaccharide synthesis gene clusters of Vibrio parahaemolyticus.</title>
        <authorList>
            <person name="Pang Y."/>
            <person name="Guo X."/>
            <person name="Tian X."/>
            <person name="Liu F."/>
            <person name="Wang L."/>
            <person name="Wu J."/>
            <person name="Zhang S."/>
            <person name="Li S."/>
            <person name="Liu B."/>
        </authorList>
    </citation>
    <scope>NUCLEOTIDE SEQUENCE</scope>
    <source>
        <strain evidence="2">G2881</strain>
    </source>
</reference>
<dbReference type="PANTHER" id="PTHR46401">
    <property type="entry name" value="GLYCOSYLTRANSFERASE WBBK-RELATED"/>
    <property type="match status" value="1"/>
</dbReference>